<organism evidence="1 2">
    <name type="scientific">Scutellospora calospora</name>
    <dbReference type="NCBI Taxonomy" id="85575"/>
    <lineage>
        <taxon>Eukaryota</taxon>
        <taxon>Fungi</taxon>
        <taxon>Fungi incertae sedis</taxon>
        <taxon>Mucoromycota</taxon>
        <taxon>Glomeromycotina</taxon>
        <taxon>Glomeromycetes</taxon>
        <taxon>Diversisporales</taxon>
        <taxon>Gigasporaceae</taxon>
        <taxon>Scutellospora</taxon>
    </lineage>
</organism>
<evidence type="ECO:0000313" key="1">
    <source>
        <dbReference type="EMBL" id="CAG8456616.1"/>
    </source>
</evidence>
<gene>
    <name evidence="1" type="ORF">SCALOS_LOCUS1427</name>
</gene>
<proteinExistence type="predicted"/>
<sequence>MSAPSSSEDNEEYDKQFVIFTNILINLSRAKYSKEKLSSINLFIRLATIKKNVYNNGYLVLGRTLNLAEYLNIIEKNESWIEYLLYLVDYGRENNGCVIFDPIELDEFCLKYFYLGLKYLSYIVDIKKIEYRDRYLYSEPKRLQYLDNLLLF</sequence>
<protein>
    <submittedName>
        <fullName evidence="1">7224_t:CDS:1</fullName>
    </submittedName>
</protein>
<keyword evidence="2" id="KW-1185">Reference proteome</keyword>
<dbReference type="EMBL" id="CAJVPM010000977">
    <property type="protein sequence ID" value="CAG8456616.1"/>
    <property type="molecule type" value="Genomic_DNA"/>
</dbReference>
<comment type="caution">
    <text evidence="1">The sequence shown here is derived from an EMBL/GenBank/DDBJ whole genome shotgun (WGS) entry which is preliminary data.</text>
</comment>
<name>A0ACA9K7E2_9GLOM</name>
<evidence type="ECO:0000313" key="2">
    <source>
        <dbReference type="Proteomes" id="UP000789860"/>
    </source>
</evidence>
<dbReference type="Proteomes" id="UP000789860">
    <property type="component" value="Unassembled WGS sequence"/>
</dbReference>
<reference evidence="1" key="1">
    <citation type="submission" date="2021-06" db="EMBL/GenBank/DDBJ databases">
        <authorList>
            <person name="Kallberg Y."/>
            <person name="Tangrot J."/>
            <person name="Rosling A."/>
        </authorList>
    </citation>
    <scope>NUCLEOTIDE SEQUENCE</scope>
    <source>
        <strain evidence="1">AU212A</strain>
    </source>
</reference>
<accession>A0ACA9K7E2</accession>